<accession>A0ABR5ZHT3</accession>
<evidence type="ECO:0000313" key="2">
    <source>
        <dbReference type="Proteomes" id="UP000530038"/>
    </source>
</evidence>
<organism evidence="1 2">
    <name type="scientific">Pectobacterium aroidearum</name>
    <dbReference type="NCBI Taxonomy" id="1201031"/>
    <lineage>
        <taxon>Bacteria</taxon>
        <taxon>Pseudomonadati</taxon>
        <taxon>Pseudomonadota</taxon>
        <taxon>Gammaproteobacteria</taxon>
        <taxon>Enterobacterales</taxon>
        <taxon>Pectobacteriaceae</taxon>
        <taxon>Pectobacterium</taxon>
    </lineage>
</organism>
<reference evidence="1 2" key="1">
    <citation type="submission" date="2020-07" db="EMBL/GenBank/DDBJ databases">
        <title>Characterization of Pectobacterium aroidearum strains causing soft rot on Amorphophallus konjac.</title>
        <authorList>
            <person name="Xie H."/>
        </authorList>
    </citation>
    <scope>NUCLEOTIDE SEQUENCE [LARGE SCALE GENOMIC DNA]</scope>
    <source>
        <strain evidence="1 2">MY10</strain>
    </source>
</reference>
<comment type="caution">
    <text evidence="1">The sequence shown here is derived from an EMBL/GenBank/DDBJ whole genome shotgun (WGS) entry which is preliminary data.</text>
</comment>
<evidence type="ECO:0008006" key="3">
    <source>
        <dbReference type="Google" id="ProtNLM"/>
    </source>
</evidence>
<sequence length="182" mass="19554">MSENIGKDGEMRFAITIAGASIRENGLDFTRHTVTNQPDLGVDYSAQGPAEALVKFCEIGTGTALDGIRETLGEPDRKVEARFDIKTTEEKLAGDTVEKFVSDVKKHPNTDLHVLAGGSDLTTSAQVKFETYATVLKEDGKAIVYIPNQGLAKLAIEYKPEILSALGGPTGNNENVPESESK</sequence>
<dbReference type="EMBL" id="JACERK010000011">
    <property type="protein sequence ID" value="MBA5234142.1"/>
    <property type="molecule type" value="Genomic_DNA"/>
</dbReference>
<gene>
    <name evidence="1" type="ORF">H2Y56_18795</name>
</gene>
<proteinExistence type="predicted"/>
<name>A0ABR5ZHT3_9GAMM</name>
<dbReference type="Proteomes" id="UP000530038">
    <property type="component" value="Unassembled WGS sequence"/>
</dbReference>
<protein>
    <recommendedName>
        <fullName evidence="3">Phage tail protein</fullName>
    </recommendedName>
</protein>
<dbReference type="RefSeq" id="WP_181830291.1">
    <property type="nucleotide sequence ID" value="NZ_JACERI010000010.1"/>
</dbReference>
<keyword evidence="2" id="KW-1185">Reference proteome</keyword>
<evidence type="ECO:0000313" key="1">
    <source>
        <dbReference type="EMBL" id="MBA5234142.1"/>
    </source>
</evidence>